<sequence>MANTDIRTRREADIPALVEALEDVYNTDGYPIEGTATAAAFLAPDGLVEAWVAVHANSVVGQIVVVAGAQGNQAAVRAWLDLPDSGGDVGRTVVVARFFVRKHARGQGLGRGLIEKACGWARENGMAIVMNVLSKDLEAMKLYEKVGFRRIGEGLYEYDEGKKSVQYFYVYI</sequence>
<gene>
    <name evidence="4" type="ORF">SUNI508_08109</name>
</gene>
<dbReference type="Gene3D" id="3.40.630.30">
    <property type="match status" value="1"/>
</dbReference>
<dbReference type="InterPro" id="IPR016181">
    <property type="entry name" value="Acyl_CoA_acyltransferase"/>
</dbReference>
<evidence type="ECO:0000313" key="4">
    <source>
        <dbReference type="EMBL" id="KAK9418382.1"/>
    </source>
</evidence>
<proteinExistence type="predicted"/>
<dbReference type="PANTHER" id="PTHR43877:SF2">
    <property type="entry name" value="AMINOALKYLPHOSPHONATE N-ACETYLTRANSFERASE-RELATED"/>
    <property type="match status" value="1"/>
</dbReference>
<feature type="domain" description="N-acetyltransferase" evidence="3">
    <location>
        <begin position="4"/>
        <end position="172"/>
    </location>
</feature>
<keyword evidence="2" id="KW-0012">Acyltransferase</keyword>
<evidence type="ECO:0000259" key="3">
    <source>
        <dbReference type="PROSITE" id="PS51186"/>
    </source>
</evidence>
<accession>A0ABR2UUT3</accession>
<evidence type="ECO:0000313" key="5">
    <source>
        <dbReference type="Proteomes" id="UP001408356"/>
    </source>
</evidence>
<dbReference type="PROSITE" id="PS51186">
    <property type="entry name" value="GNAT"/>
    <property type="match status" value="1"/>
</dbReference>
<dbReference type="Proteomes" id="UP001408356">
    <property type="component" value="Unassembled WGS sequence"/>
</dbReference>
<dbReference type="Pfam" id="PF00583">
    <property type="entry name" value="Acetyltransf_1"/>
    <property type="match status" value="1"/>
</dbReference>
<keyword evidence="1" id="KW-0808">Transferase</keyword>
<dbReference type="CDD" id="cd04301">
    <property type="entry name" value="NAT_SF"/>
    <property type="match status" value="1"/>
</dbReference>
<dbReference type="InterPro" id="IPR050832">
    <property type="entry name" value="Bact_Acetyltransf"/>
</dbReference>
<protein>
    <submittedName>
        <fullName evidence="4">N-acetyltransferase domain-containing protein</fullName>
    </submittedName>
</protein>
<organism evidence="4 5">
    <name type="scientific">Seiridium unicorne</name>
    <dbReference type="NCBI Taxonomy" id="138068"/>
    <lineage>
        <taxon>Eukaryota</taxon>
        <taxon>Fungi</taxon>
        <taxon>Dikarya</taxon>
        <taxon>Ascomycota</taxon>
        <taxon>Pezizomycotina</taxon>
        <taxon>Sordariomycetes</taxon>
        <taxon>Xylariomycetidae</taxon>
        <taxon>Amphisphaeriales</taxon>
        <taxon>Sporocadaceae</taxon>
        <taxon>Seiridium</taxon>
    </lineage>
</organism>
<dbReference type="InterPro" id="IPR000182">
    <property type="entry name" value="GNAT_dom"/>
</dbReference>
<dbReference type="PANTHER" id="PTHR43877">
    <property type="entry name" value="AMINOALKYLPHOSPHONATE N-ACETYLTRANSFERASE-RELATED-RELATED"/>
    <property type="match status" value="1"/>
</dbReference>
<name>A0ABR2UUT3_9PEZI</name>
<comment type="caution">
    <text evidence="4">The sequence shown here is derived from an EMBL/GenBank/DDBJ whole genome shotgun (WGS) entry which is preliminary data.</text>
</comment>
<reference evidence="4 5" key="1">
    <citation type="journal article" date="2024" name="J. Plant Pathol.">
        <title>Sequence and assembly of the genome of Seiridium unicorne, isolate CBS 538.82, causal agent of cypress canker disease.</title>
        <authorList>
            <person name="Scali E."/>
            <person name="Rocca G.D."/>
            <person name="Danti R."/>
            <person name="Garbelotto M."/>
            <person name="Barberini S."/>
            <person name="Baroncelli R."/>
            <person name="Emiliani G."/>
        </authorList>
    </citation>
    <scope>NUCLEOTIDE SEQUENCE [LARGE SCALE GENOMIC DNA]</scope>
    <source>
        <strain evidence="4 5">BM-138-508</strain>
    </source>
</reference>
<dbReference type="SUPFAM" id="SSF55729">
    <property type="entry name" value="Acyl-CoA N-acyltransferases (Nat)"/>
    <property type="match status" value="1"/>
</dbReference>
<evidence type="ECO:0000256" key="2">
    <source>
        <dbReference type="ARBA" id="ARBA00023315"/>
    </source>
</evidence>
<keyword evidence="5" id="KW-1185">Reference proteome</keyword>
<evidence type="ECO:0000256" key="1">
    <source>
        <dbReference type="ARBA" id="ARBA00022679"/>
    </source>
</evidence>
<dbReference type="EMBL" id="JARVKF010000385">
    <property type="protein sequence ID" value="KAK9418382.1"/>
    <property type="molecule type" value="Genomic_DNA"/>
</dbReference>